<accession>A0A0C5VMT9</accession>
<name>A0A0C5VMT9_9GAMM</name>
<dbReference type="KEGG" id="gsn:YC6258_04011"/>
<keyword evidence="2" id="KW-1185">Reference proteome</keyword>
<dbReference type="Proteomes" id="UP000032266">
    <property type="component" value="Chromosome"/>
</dbReference>
<protein>
    <submittedName>
        <fullName evidence="1">Uncharacterized protein</fullName>
    </submittedName>
</protein>
<dbReference type="HOGENOM" id="CLU_3252287_0_0_6"/>
<dbReference type="STRING" id="1445510.YC6258_04011"/>
<dbReference type="AlphaFoldDB" id="A0A0C5VMT9"/>
<organism evidence="1 2">
    <name type="scientific">Gynuella sunshinyii YC6258</name>
    <dbReference type="NCBI Taxonomy" id="1445510"/>
    <lineage>
        <taxon>Bacteria</taxon>
        <taxon>Pseudomonadati</taxon>
        <taxon>Pseudomonadota</taxon>
        <taxon>Gammaproteobacteria</taxon>
        <taxon>Oceanospirillales</taxon>
        <taxon>Saccharospirillaceae</taxon>
        <taxon>Gynuella</taxon>
    </lineage>
</organism>
<evidence type="ECO:0000313" key="1">
    <source>
        <dbReference type="EMBL" id="AJQ96047.1"/>
    </source>
</evidence>
<sequence>MFFDRFLAISVHQIDTSGDITDYRNALVGCRSEIHKIALANS</sequence>
<reference evidence="1 2" key="1">
    <citation type="submission" date="2014-01" db="EMBL/GenBank/DDBJ databases">
        <title>Full genme sequencing of cellulolytic bacterium Gynuella sunshinyii YC6258T gen. nov., sp. nov.</title>
        <authorList>
            <person name="Khan H."/>
            <person name="Chung E.J."/>
            <person name="Chung Y.R."/>
        </authorList>
    </citation>
    <scope>NUCLEOTIDE SEQUENCE [LARGE SCALE GENOMIC DNA]</scope>
    <source>
        <strain evidence="1 2">YC6258</strain>
    </source>
</reference>
<dbReference type="EMBL" id="CP007142">
    <property type="protein sequence ID" value="AJQ96047.1"/>
    <property type="molecule type" value="Genomic_DNA"/>
</dbReference>
<gene>
    <name evidence="1" type="ORF">YC6258_04011</name>
</gene>
<proteinExistence type="predicted"/>
<evidence type="ECO:0000313" key="2">
    <source>
        <dbReference type="Proteomes" id="UP000032266"/>
    </source>
</evidence>